<dbReference type="GO" id="GO:0005773">
    <property type="term" value="C:vacuole"/>
    <property type="evidence" value="ECO:0007669"/>
    <property type="project" value="UniProtKB-SubCell"/>
</dbReference>
<evidence type="ECO:0000313" key="8">
    <source>
        <dbReference type="Proteomes" id="UP000243975"/>
    </source>
</evidence>
<protein>
    <submittedName>
        <fullName evidence="7">Six-bladed beta-propeller, TolB-like protein</fullName>
    </submittedName>
</protein>
<comment type="similarity">
    <text evidence="2">Belongs to the strictosidine synthase family.</text>
</comment>
<keyword evidence="5" id="KW-0812">Transmembrane</keyword>
<evidence type="ECO:0000256" key="5">
    <source>
        <dbReference type="SAM" id="Phobius"/>
    </source>
</evidence>
<reference evidence="7 8" key="1">
    <citation type="journal article" date="2016" name="Sci. Rep.">
        <title>The genome sequence of the outbreeding globe artichoke constructed de novo incorporating a phase-aware low-pass sequencing strategy of F1 progeny.</title>
        <authorList>
            <person name="Scaglione D."/>
            <person name="Reyes-Chin-Wo S."/>
            <person name="Acquadro A."/>
            <person name="Froenicke L."/>
            <person name="Portis E."/>
            <person name="Beitel C."/>
            <person name="Tirone M."/>
            <person name="Mauro R."/>
            <person name="Lo Monaco A."/>
            <person name="Mauromicale G."/>
            <person name="Faccioli P."/>
            <person name="Cattivelli L."/>
            <person name="Rieseberg L."/>
            <person name="Michelmore R."/>
            <person name="Lanteri S."/>
        </authorList>
    </citation>
    <scope>NUCLEOTIDE SEQUENCE [LARGE SCALE GENOMIC DNA]</scope>
    <source>
        <strain evidence="7">2C</strain>
    </source>
</reference>
<keyword evidence="5" id="KW-0472">Membrane</keyword>
<dbReference type="Gene3D" id="2.120.10.30">
    <property type="entry name" value="TolB, C-terminal domain"/>
    <property type="match status" value="2"/>
</dbReference>
<dbReference type="AlphaFoldDB" id="A0A103XK26"/>
<feature type="transmembrane region" description="Helical" evidence="5">
    <location>
        <begin position="397"/>
        <end position="419"/>
    </location>
</feature>
<name>A0A103XK26_CYNCS</name>
<keyword evidence="4" id="KW-0325">Glycoprotein</keyword>
<dbReference type="PANTHER" id="PTHR10426:SF117">
    <property type="entry name" value="STRICTOSIDINE SYNTHASE-RELATED"/>
    <property type="match status" value="1"/>
</dbReference>
<dbReference type="InterPro" id="IPR011042">
    <property type="entry name" value="6-blade_b-propeller_TolB-like"/>
</dbReference>
<dbReference type="Proteomes" id="UP000243975">
    <property type="component" value="Unassembled WGS sequence"/>
</dbReference>
<sequence length="699" mass="78538">MAKITEVPRPNPTQKAIGSWGLSLVLFPLAIVGIAVLVVQLDTYETVAYPMHELGEPMFVTARENVGTVNSGLEKIGSGQLVGAEDIAYETKSGLLYTGCEDGWIKRVKLTDSVADSVVENWVHTGGRPIGIAMDESGDVFVADAYKGLLKVSSDGKLELLTHEAEGVKFGMPDGVAVAKNGMVYFTDATYKYDFPGAVNDIYEGRPHGRLLSYDPSTKETKVLARDLYFANGVEISPDQDFVIFCETFMRRCPRYYLQGEKKGSIDVFVDNLPGLPDNIRYDGDGHYWLGIPWGNSLLTKFIQTYPFARKILAFIFKHLHKMPELMKFGGVIALDLEGNTIRGYYDDSWKMTTSGLKIGEHLYMGSIIRPHILRLNLTQNPLPVSTTNTTRKGNGWWGSGLVFFSFVVVSIMLLVVMLNKSKTVTYQMYKFSKTIFLTDRKNTRSLSSLEKIGLDELIGAEDIAYDSNSGVVYKGCEDGWIKRVMLNYSVVENWVHTGGRPIGIAIDDFGDVYVADAFKGLLKVSVDGELELLADEAEGVKFGLIDGIVVAKNGMVYFTDVAYKYGLHQWFHDFLEGRPHGRLLSYDPSTKQTYVILRDYYFANGVELSLNQDFVIFCETFMRKCSRYYLQGEKKGSIDVFVDNLLGVPDNIRYDGDGHYWLAIPWDDPFSLKFIQTYPFIRKILAFTIKYLHKMPDS</sequence>
<feature type="domain" description="Strictosidine synthase conserved region" evidence="6">
    <location>
        <begin position="549"/>
        <end position="633"/>
    </location>
</feature>
<keyword evidence="3" id="KW-0926">Vacuole</keyword>
<dbReference type="OMA" id="YYRGPHK"/>
<accession>A0A103XK26</accession>
<proteinExistence type="inferred from homology"/>
<dbReference type="SUPFAM" id="SSF63829">
    <property type="entry name" value="Calcium-dependent phosphotriesterase"/>
    <property type="match status" value="2"/>
</dbReference>
<evidence type="ECO:0000256" key="3">
    <source>
        <dbReference type="ARBA" id="ARBA00022554"/>
    </source>
</evidence>
<feature type="transmembrane region" description="Helical" evidence="5">
    <location>
        <begin position="20"/>
        <end position="41"/>
    </location>
</feature>
<gene>
    <name evidence="7" type="ORF">Ccrd_005841</name>
</gene>
<comment type="caution">
    <text evidence="7">The sequence shown here is derived from an EMBL/GenBank/DDBJ whole genome shotgun (WGS) entry which is preliminary data.</text>
</comment>
<dbReference type="GO" id="GO:0016787">
    <property type="term" value="F:hydrolase activity"/>
    <property type="evidence" value="ECO:0007669"/>
    <property type="project" value="TreeGrafter"/>
</dbReference>
<dbReference type="Pfam" id="PF03088">
    <property type="entry name" value="Str_synth"/>
    <property type="match status" value="2"/>
</dbReference>
<keyword evidence="8" id="KW-1185">Reference proteome</keyword>
<dbReference type="PANTHER" id="PTHR10426">
    <property type="entry name" value="STRICTOSIDINE SYNTHASE-RELATED"/>
    <property type="match status" value="1"/>
</dbReference>
<evidence type="ECO:0000259" key="6">
    <source>
        <dbReference type="Pfam" id="PF03088"/>
    </source>
</evidence>
<dbReference type="STRING" id="59895.A0A103XK26"/>
<dbReference type="Pfam" id="PF20067">
    <property type="entry name" value="SSL_N"/>
    <property type="match status" value="2"/>
</dbReference>
<keyword evidence="5" id="KW-1133">Transmembrane helix</keyword>
<feature type="domain" description="Strictosidine synthase conserved region" evidence="6">
    <location>
        <begin position="174"/>
        <end position="260"/>
    </location>
</feature>
<evidence type="ECO:0000256" key="1">
    <source>
        <dbReference type="ARBA" id="ARBA00004116"/>
    </source>
</evidence>
<dbReference type="Gramene" id="KVH92128">
    <property type="protein sequence ID" value="KVH92128"/>
    <property type="gene ID" value="Ccrd_005841"/>
</dbReference>
<organism evidence="7 8">
    <name type="scientific">Cynara cardunculus var. scolymus</name>
    <name type="common">Globe artichoke</name>
    <name type="synonym">Cynara scolymus</name>
    <dbReference type="NCBI Taxonomy" id="59895"/>
    <lineage>
        <taxon>Eukaryota</taxon>
        <taxon>Viridiplantae</taxon>
        <taxon>Streptophyta</taxon>
        <taxon>Embryophyta</taxon>
        <taxon>Tracheophyta</taxon>
        <taxon>Spermatophyta</taxon>
        <taxon>Magnoliopsida</taxon>
        <taxon>eudicotyledons</taxon>
        <taxon>Gunneridae</taxon>
        <taxon>Pentapetalae</taxon>
        <taxon>asterids</taxon>
        <taxon>campanulids</taxon>
        <taxon>Asterales</taxon>
        <taxon>Asteraceae</taxon>
        <taxon>Carduoideae</taxon>
        <taxon>Cardueae</taxon>
        <taxon>Carduinae</taxon>
        <taxon>Cynara</taxon>
    </lineage>
</organism>
<evidence type="ECO:0000313" key="7">
    <source>
        <dbReference type="EMBL" id="KVH92128.1"/>
    </source>
</evidence>
<evidence type="ECO:0000256" key="4">
    <source>
        <dbReference type="ARBA" id="ARBA00023180"/>
    </source>
</evidence>
<dbReference type="GO" id="GO:0012505">
    <property type="term" value="C:endomembrane system"/>
    <property type="evidence" value="ECO:0007669"/>
    <property type="project" value="TreeGrafter"/>
</dbReference>
<evidence type="ECO:0000256" key="2">
    <source>
        <dbReference type="ARBA" id="ARBA00009191"/>
    </source>
</evidence>
<comment type="subcellular location">
    <subcellularLocation>
        <location evidence="1">Vacuole</location>
    </subcellularLocation>
</comment>
<dbReference type="EMBL" id="LEKV01004849">
    <property type="protein sequence ID" value="KVH92128.1"/>
    <property type="molecule type" value="Genomic_DNA"/>
</dbReference>
<dbReference type="InterPro" id="IPR018119">
    <property type="entry name" value="Strictosidine_synth_cons-reg"/>
</dbReference>